<accession>A0A1F5H4Z5</accession>
<dbReference type="CDD" id="cd02440">
    <property type="entry name" value="AdoMet_MTases"/>
    <property type="match status" value="1"/>
</dbReference>
<dbReference type="PANTHER" id="PTHR43667:SF2">
    <property type="entry name" value="FATTY ACID C-METHYL TRANSFERASE"/>
    <property type="match status" value="1"/>
</dbReference>
<dbReference type="PANTHER" id="PTHR43667">
    <property type="entry name" value="CYCLOPROPANE-FATTY-ACYL-PHOSPHOLIPID SYNTHASE"/>
    <property type="match status" value="1"/>
</dbReference>
<dbReference type="AlphaFoldDB" id="A0A1F5H4Z5"/>
<evidence type="ECO:0000259" key="1">
    <source>
        <dbReference type="Pfam" id="PF13649"/>
    </source>
</evidence>
<dbReference type="Pfam" id="PF13649">
    <property type="entry name" value="Methyltransf_25"/>
    <property type="match status" value="1"/>
</dbReference>
<protein>
    <recommendedName>
        <fullName evidence="1">Methyltransferase domain-containing protein</fullName>
    </recommendedName>
</protein>
<dbReference type="EMBL" id="MFBT01000021">
    <property type="protein sequence ID" value="OGD99233.1"/>
    <property type="molecule type" value="Genomic_DNA"/>
</dbReference>
<name>A0A1F5H4Z5_9BACT</name>
<gene>
    <name evidence="2" type="ORF">A3B54_01535</name>
</gene>
<dbReference type="InterPro" id="IPR041698">
    <property type="entry name" value="Methyltransf_25"/>
</dbReference>
<dbReference type="SUPFAM" id="SSF53335">
    <property type="entry name" value="S-adenosyl-L-methionine-dependent methyltransferases"/>
    <property type="match status" value="1"/>
</dbReference>
<dbReference type="InterPro" id="IPR050723">
    <property type="entry name" value="CFA/CMAS"/>
</dbReference>
<feature type="domain" description="Methyltransferase" evidence="1">
    <location>
        <begin position="60"/>
        <end position="158"/>
    </location>
</feature>
<dbReference type="Proteomes" id="UP000177039">
    <property type="component" value="Unassembled WGS sequence"/>
</dbReference>
<organism evidence="2 3">
    <name type="scientific">Candidatus Curtissbacteria bacterium RIFCSPLOWO2_01_FULL_42_50</name>
    <dbReference type="NCBI Taxonomy" id="1797730"/>
    <lineage>
        <taxon>Bacteria</taxon>
        <taxon>Candidatus Curtissiibacteriota</taxon>
    </lineage>
</organism>
<proteinExistence type="predicted"/>
<dbReference type="Gene3D" id="3.40.50.150">
    <property type="entry name" value="Vaccinia Virus protein VP39"/>
    <property type="match status" value="1"/>
</dbReference>
<reference evidence="2 3" key="1">
    <citation type="journal article" date="2016" name="Nat. Commun.">
        <title>Thousands of microbial genomes shed light on interconnected biogeochemical processes in an aquifer system.</title>
        <authorList>
            <person name="Anantharaman K."/>
            <person name="Brown C.T."/>
            <person name="Hug L.A."/>
            <person name="Sharon I."/>
            <person name="Castelle C.J."/>
            <person name="Probst A.J."/>
            <person name="Thomas B.C."/>
            <person name="Singh A."/>
            <person name="Wilkins M.J."/>
            <person name="Karaoz U."/>
            <person name="Brodie E.L."/>
            <person name="Williams K.H."/>
            <person name="Hubbard S.S."/>
            <person name="Banfield J.F."/>
        </authorList>
    </citation>
    <scope>NUCLEOTIDE SEQUENCE [LARGE SCALE GENOMIC DNA]</scope>
</reference>
<dbReference type="InterPro" id="IPR029063">
    <property type="entry name" value="SAM-dependent_MTases_sf"/>
</dbReference>
<evidence type="ECO:0000313" key="2">
    <source>
        <dbReference type="EMBL" id="OGD99233.1"/>
    </source>
</evidence>
<comment type="caution">
    <text evidence="2">The sequence shown here is derived from an EMBL/GenBank/DDBJ whole genome shotgun (WGS) entry which is preliminary data.</text>
</comment>
<evidence type="ECO:0000313" key="3">
    <source>
        <dbReference type="Proteomes" id="UP000177039"/>
    </source>
</evidence>
<sequence length="253" mass="29084">MNLQTRHIKPKPVDPKVYDKDYLLKYCHGHREFAKSGANQLPKRLERTMEVASFKKGQTILEIGCGRGEIAFHAAKTGCIVTAIDYSKDAVEITKKLISKLPNNLKRNVTVLKMDAKDLNFPEKYFNQIIMADVIEHLHPWEIEIVIAKCNQLLKAKGRLVVNTSPNLWFVRYSYPIIRLIQTILKLKDPGKFLECYGEVHVFEQTPLTLKKILKDFETKIWGENFTKASWFNKIPLLNLLASALFAVATKEK</sequence>